<dbReference type="InterPro" id="IPR039514">
    <property type="entry name" value="6GAL-like"/>
</dbReference>
<dbReference type="InterPro" id="IPR033452">
    <property type="entry name" value="GH30_C"/>
</dbReference>
<dbReference type="PANTHER" id="PTHR42767:SF1">
    <property type="entry name" value="ENDO-BETA-1,6-GALACTANASE-LIKE DOMAIN-CONTAINING PROTEIN"/>
    <property type="match status" value="1"/>
</dbReference>
<comment type="caution">
    <text evidence="3">The sequence shown here is derived from an EMBL/GenBank/DDBJ whole genome shotgun (WGS) entry which is preliminary data.</text>
</comment>
<feature type="domain" description="Endo-beta-1,6-galactanase-like" evidence="1">
    <location>
        <begin position="28"/>
        <end position="389"/>
    </location>
</feature>
<dbReference type="EMBL" id="JAKZGO010000009">
    <property type="protein sequence ID" value="MCH7414361.1"/>
    <property type="molecule type" value="Genomic_DNA"/>
</dbReference>
<gene>
    <name evidence="3" type="ORF">MM213_12755</name>
</gene>
<dbReference type="Gene3D" id="2.60.40.1180">
    <property type="entry name" value="Golgi alpha-mannosidase II"/>
    <property type="match status" value="1"/>
</dbReference>
<evidence type="ECO:0008006" key="5">
    <source>
        <dbReference type="Google" id="ProtNLM"/>
    </source>
</evidence>
<evidence type="ECO:0000313" key="4">
    <source>
        <dbReference type="Proteomes" id="UP001165430"/>
    </source>
</evidence>
<keyword evidence="4" id="KW-1185">Reference proteome</keyword>
<dbReference type="Pfam" id="PF17189">
    <property type="entry name" value="Glyco_hydro_30C"/>
    <property type="match status" value="1"/>
</dbReference>
<dbReference type="RefSeq" id="WP_241412774.1">
    <property type="nucleotide sequence ID" value="NZ_JAKZGO010000009.1"/>
</dbReference>
<sequence>MVRKVFTTISIVLLCLIWVKPLAGQGKLDLNPHITYQIIDGFGASDAWRVQFVGKNWPLEKREQMADWLFSMDLDKKGNPKGIGLSLWRYYIGAGSTEQKDKSGIPSPWRRAESYLNSDGTYDWSKAEGQAWFLDAAKKRGVPKFLAFTIAPPVHFALNGLGYSIPEDGRMNIIPGKLQDYAEFLTHVLAHFDSLGHSFDYISPVNEPQWDWSKGSQEGTPATNEEVYLFVKYLSDAISKRKLNTKIVVGEAGSLEYLYEKKDKPAAGDQVDVFFKQTSPLSLVDFGQVEKLITGHSYFTTWPISKLIDTRKSLRDKLNEVDELRYWQSEFCILEESPEIGGGQKRDLGMATALYVARVIHADLSIANASSWQWWTALTTADFKDGLIYLDTGDDKDLFNEDRLIEDGDFHDSKLMWALGNYSRFIRPGMQRIQCNLENSALEGTAYQDAEGEFVVVLINHTEIEERLQIESSLTVQKLYVTDQNNNLTSSSLFDNQLNIPPRSIITLTGTISAN</sequence>
<dbReference type="InterPro" id="IPR039743">
    <property type="entry name" value="6GAL/EXGAL"/>
</dbReference>
<evidence type="ECO:0000259" key="1">
    <source>
        <dbReference type="Pfam" id="PF14587"/>
    </source>
</evidence>
<dbReference type="SUPFAM" id="SSF51445">
    <property type="entry name" value="(Trans)glycosidases"/>
    <property type="match status" value="1"/>
</dbReference>
<protein>
    <recommendedName>
        <fullName evidence="5">O-Glycosyl hydrolase</fullName>
    </recommendedName>
</protein>
<reference evidence="3" key="1">
    <citation type="submission" date="2022-03" db="EMBL/GenBank/DDBJ databases">
        <title>De novo assembled genomes of Belliella spp. (Cyclobacteriaceae) strains.</title>
        <authorList>
            <person name="Szabo A."/>
            <person name="Korponai K."/>
            <person name="Felfoldi T."/>
        </authorList>
    </citation>
    <scope>NUCLEOTIDE SEQUENCE</scope>
    <source>
        <strain evidence="3">DSM 111903</strain>
    </source>
</reference>
<dbReference type="InterPro" id="IPR017853">
    <property type="entry name" value="GH"/>
</dbReference>
<accession>A0ABS9VD46</accession>
<name>A0ABS9VD46_9BACT</name>
<dbReference type="PANTHER" id="PTHR42767">
    <property type="entry name" value="ENDO-BETA-1,6-GALACTANASE"/>
    <property type="match status" value="1"/>
</dbReference>
<organism evidence="3 4">
    <name type="scientific">Belliella alkalica</name>
    <dbReference type="NCBI Taxonomy" id="1730871"/>
    <lineage>
        <taxon>Bacteria</taxon>
        <taxon>Pseudomonadati</taxon>
        <taxon>Bacteroidota</taxon>
        <taxon>Cytophagia</taxon>
        <taxon>Cytophagales</taxon>
        <taxon>Cyclobacteriaceae</taxon>
        <taxon>Belliella</taxon>
    </lineage>
</organism>
<dbReference type="Gene3D" id="3.20.20.80">
    <property type="entry name" value="Glycosidases"/>
    <property type="match status" value="1"/>
</dbReference>
<evidence type="ECO:0000313" key="3">
    <source>
        <dbReference type="EMBL" id="MCH7414361.1"/>
    </source>
</evidence>
<feature type="domain" description="Glycosyl hydrolase family 30 beta sandwich" evidence="2">
    <location>
        <begin position="431"/>
        <end position="508"/>
    </location>
</feature>
<dbReference type="Pfam" id="PF14587">
    <property type="entry name" value="Glyco_hydr_30_2"/>
    <property type="match status" value="1"/>
</dbReference>
<dbReference type="Proteomes" id="UP001165430">
    <property type="component" value="Unassembled WGS sequence"/>
</dbReference>
<dbReference type="InterPro" id="IPR013780">
    <property type="entry name" value="Glyco_hydro_b"/>
</dbReference>
<evidence type="ECO:0000259" key="2">
    <source>
        <dbReference type="Pfam" id="PF17189"/>
    </source>
</evidence>
<proteinExistence type="predicted"/>